<dbReference type="STRING" id="1121353.H924_05455"/>
<protein>
    <recommendedName>
        <fullName evidence="4">HTH tetR-type domain-containing protein</fullName>
    </recommendedName>
</protein>
<dbReference type="InterPro" id="IPR001647">
    <property type="entry name" value="HTH_TetR"/>
</dbReference>
<dbReference type="Pfam" id="PF00440">
    <property type="entry name" value="TetR_N"/>
    <property type="match status" value="1"/>
</dbReference>
<dbReference type="Pfam" id="PF21306">
    <property type="entry name" value="TetR_C_40"/>
    <property type="match status" value="1"/>
</dbReference>
<dbReference type="InterPro" id="IPR050624">
    <property type="entry name" value="HTH-type_Tx_Regulator"/>
</dbReference>
<dbReference type="SUPFAM" id="SSF46689">
    <property type="entry name" value="Homeodomain-like"/>
    <property type="match status" value="1"/>
</dbReference>
<accession>M1UEN1</accession>
<dbReference type="EMBL" id="CP004354">
    <property type="protein sequence ID" value="AGG66535.1"/>
    <property type="molecule type" value="Genomic_DNA"/>
</dbReference>
<sequence>MSHHDTEYFDAESSAAKSGGTTKGRSLKQEQTRARLINATRILMTQRSFDNITIAELTEAVHVGTGTFYNYFHSREELLEAVAKDSFESLGDALDTALSTLEDPAEVYAASLRHLIRYSLNDRVWGDLVVQMGGTHPLLTRILGPRARRDLLRGLEAGRFKIDDLDLATSCTFGALVSAIDLGLKGSPILPMEKHDEIFATAMLRMVGMTSIEAKMISSRSLRDISF</sequence>
<name>M1UEN1_9CORY</name>
<dbReference type="HOGENOM" id="CLU_069356_0_0_11"/>
<organism evidence="5 6">
    <name type="scientific">Corynebacterium callunae DSM 20147</name>
    <dbReference type="NCBI Taxonomy" id="1121353"/>
    <lineage>
        <taxon>Bacteria</taxon>
        <taxon>Bacillati</taxon>
        <taxon>Actinomycetota</taxon>
        <taxon>Actinomycetes</taxon>
        <taxon>Mycobacteriales</taxon>
        <taxon>Corynebacteriaceae</taxon>
        <taxon>Corynebacterium</taxon>
    </lineage>
</organism>
<dbReference type="InterPro" id="IPR009057">
    <property type="entry name" value="Homeodomain-like_sf"/>
</dbReference>
<feature type="compositionally biased region" description="Polar residues" evidence="3">
    <location>
        <begin position="15"/>
        <end position="24"/>
    </location>
</feature>
<gene>
    <name evidence="5" type="ORF">H924_05455</name>
</gene>
<dbReference type="Proteomes" id="UP000011760">
    <property type="component" value="Chromosome"/>
</dbReference>
<dbReference type="PANTHER" id="PTHR43479">
    <property type="entry name" value="ACREF/ENVCD OPERON REPRESSOR-RELATED"/>
    <property type="match status" value="1"/>
</dbReference>
<dbReference type="OrthoDB" id="3481545at2"/>
<evidence type="ECO:0000313" key="5">
    <source>
        <dbReference type="EMBL" id="AGG66535.1"/>
    </source>
</evidence>
<feature type="region of interest" description="Disordered" evidence="3">
    <location>
        <begin position="1"/>
        <end position="30"/>
    </location>
</feature>
<keyword evidence="1 2" id="KW-0238">DNA-binding</keyword>
<dbReference type="PANTHER" id="PTHR43479:SF11">
    <property type="entry name" value="ACREF_ENVCD OPERON REPRESSOR-RELATED"/>
    <property type="match status" value="1"/>
</dbReference>
<feature type="domain" description="HTH tetR-type" evidence="4">
    <location>
        <begin position="30"/>
        <end position="90"/>
    </location>
</feature>
<feature type="DNA-binding region" description="H-T-H motif" evidence="2">
    <location>
        <begin position="53"/>
        <end position="72"/>
    </location>
</feature>
<dbReference type="KEGG" id="ccn:H924_05455"/>
<proteinExistence type="predicted"/>
<evidence type="ECO:0000256" key="3">
    <source>
        <dbReference type="SAM" id="MobiDB-lite"/>
    </source>
</evidence>
<dbReference type="InterPro" id="IPR049513">
    <property type="entry name" value="TetR_C_40"/>
</dbReference>
<dbReference type="RefSeq" id="WP_015650968.1">
    <property type="nucleotide sequence ID" value="NC_020506.1"/>
</dbReference>
<dbReference type="GO" id="GO:0003677">
    <property type="term" value="F:DNA binding"/>
    <property type="evidence" value="ECO:0007669"/>
    <property type="project" value="UniProtKB-UniRule"/>
</dbReference>
<evidence type="ECO:0000256" key="2">
    <source>
        <dbReference type="PROSITE-ProRule" id="PRU00335"/>
    </source>
</evidence>
<dbReference type="PROSITE" id="PS50977">
    <property type="entry name" value="HTH_TETR_2"/>
    <property type="match status" value="1"/>
</dbReference>
<dbReference type="AlphaFoldDB" id="M1UEN1"/>
<dbReference type="Gene3D" id="1.10.357.10">
    <property type="entry name" value="Tetracycline Repressor, domain 2"/>
    <property type="match status" value="1"/>
</dbReference>
<evidence type="ECO:0000256" key="1">
    <source>
        <dbReference type="ARBA" id="ARBA00023125"/>
    </source>
</evidence>
<dbReference type="eggNOG" id="COG1309">
    <property type="taxonomic scope" value="Bacteria"/>
</dbReference>
<evidence type="ECO:0000313" key="6">
    <source>
        <dbReference type="Proteomes" id="UP000011760"/>
    </source>
</evidence>
<evidence type="ECO:0000259" key="4">
    <source>
        <dbReference type="PROSITE" id="PS50977"/>
    </source>
</evidence>
<reference evidence="5 6" key="1">
    <citation type="submission" date="2013-02" db="EMBL/GenBank/DDBJ databases">
        <title>The complete genome sequence of Corynebacterium callunae DSM 20147.</title>
        <authorList>
            <person name="Ruckert C."/>
            <person name="Albersmeier A."/>
            <person name="Kalinowski J."/>
        </authorList>
    </citation>
    <scope>NUCLEOTIDE SEQUENCE [LARGE SCALE GENOMIC DNA]</scope>
    <source>
        <strain evidence="5 6">DSM 20147</strain>
    </source>
</reference>
<keyword evidence="6" id="KW-1185">Reference proteome</keyword>
<dbReference type="PATRIC" id="fig|1121353.3.peg.1116"/>